<dbReference type="AlphaFoldDB" id="A0A8X7CHA7"/>
<accession>A0A8X7CHA7</accession>
<proteinExistence type="predicted"/>
<dbReference type="EMBL" id="BMAV01017365">
    <property type="protein sequence ID" value="GFY68958.1"/>
    <property type="molecule type" value="Genomic_DNA"/>
</dbReference>
<evidence type="ECO:0000256" key="1">
    <source>
        <dbReference type="SAM" id="Coils"/>
    </source>
</evidence>
<sequence length="121" mass="13939">MSTIKSLKKDEFFAVRREVRVSILQNPKSKELKHLIESSEIFKTDKEILQSVIDDVLAEKNAKIEQEKLKLESEKAKIEFEKNKLEQLKKELELTIARCKLPPVHGKGENIQSLPSVIDNV</sequence>
<feature type="coiled-coil region" evidence="1">
    <location>
        <begin position="57"/>
        <end position="98"/>
    </location>
</feature>
<comment type="caution">
    <text evidence="2">The sequence shown here is derived from an EMBL/GenBank/DDBJ whole genome shotgun (WGS) entry which is preliminary data.</text>
</comment>
<organism evidence="2 3">
    <name type="scientific">Trichonephila inaurata madagascariensis</name>
    <dbReference type="NCBI Taxonomy" id="2747483"/>
    <lineage>
        <taxon>Eukaryota</taxon>
        <taxon>Metazoa</taxon>
        <taxon>Ecdysozoa</taxon>
        <taxon>Arthropoda</taxon>
        <taxon>Chelicerata</taxon>
        <taxon>Arachnida</taxon>
        <taxon>Araneae</taxon>
        <taxon>Araneomorphae</taxon>
        <taxon>Entelegynae</taxon>
        <taxon>Araneoidea</taxon>
        <taxon>Nephilidae</taxon>
        <taxon>Trichonephila</taxon>
        <taxon>Trichonephila inaurata</taxon>
    </lineage>
</organism>
<evidence type="ECO:0000313" key="2">
    <source>
        <dbReference type="EMBL" id="GFY68958.1"/>
    </source>
</evidence>
<keyword evidence="1" id="KW-0175">Coiled coil</keyword>
<gene>
    <name evidence="2" type="ORF">TNIN_53771</name>
</gene>
<keyword evidence="3" id="KW-1185">Reference proteome</keyword>
<name>A0A8X7CHA7_9ARAC</name>
<dbReference type="Proteomes" id="UP000886998">
    <property type="component" value="Unassembled WGS sequence"/>
</dbReference>
<reference evidence="2" key="1">
    <citation type="submission" date="2020-08" db="EMBL/GenBank/DDBJ databases">
        <title>Multicomponent nature underlies the extraordinary mechanical properties of spider dragline silk.</title>
        <authorList>
            <person name="Kono N."/>
            <person name="Nakamura H."/>
            <person name="Mori M."/>
            <person name="Yoshida Y."/>
            <person name="Ohtoshi R."/>
            <person name="Malay A.D."/>
            <person name="Moran D.A.P."/>
            <person name="Tomita M."/>
            <person name="Numata K."/>
            <person name="Arakawa K."/>
        </authorList>
    </citation>
    <scope>NUCLEOTIDE SEQUENCE</scope>
</reference>
<evidence type="ECO:0000313" key="3">
    <source>
        <dbReference type="Proteomes" id="UP000886998"/>
    </source>
</evidence>
<protein>
    <submittedName>
        <fullName evidence="2">Uncharacterized protein</fullName>
    </submittedName>
</protein>